<dbReference type="InterPro" id="IPR043129">
    <property type="entry name" value="ATPase_NBD"/>
</dbReference>
<feature type="region of interest" description="Disordered" evidence="10">
    <location>
        <begin position="484"/>
        <end position="524"/>
    </location>
</feature>
<keyword evidence="7 8" id="KW-0143">Chaperone</keyword>
<name>A0A2I0R1D5_9FLAO</name>
<evidence type="ECO:0000256" key="5">
    <source>
        <dbReference type="ARBA" id="ARBA00022840"/>
    </source>
</evidence>
<accession>A0A2I0R1D5</accession>
<evidence type="ECO:0000313" key="12">
    <source>
        <dbReference type="Proteomes" id="UP000236654"/>
    </source>
</evidence>
<sequence length="638" mass="69283">MGKIIGIDLGTTNSCVSVMEGNEPVVITNAEGKRTTPSIVAFVEGGERKVGDPAKRQAITNPQKTVSSIKRFMGVTYDEVNNEDGRMSYEVVKGDNNTPRVKIDDRTYTPQEISAMVLQKMKKTAEDYLGQEVTEAVVTVPAYFNDSQRQATKEAGEIAGLTIKRIINEPTAAALAYGLDKKNVDQKVAVFDFGGGTFDMSILELGDGVFEVLATDGDTQLGGDDVDEVIIKWLAEEFKNDEGIDLRKDPMALQRLKEAAEKAKIELSSASSTEINLPYIMPVDGVPKHLVRTLQRSKFEQLISDIVEATIAPCRRALESAGLSTNDIDEVILVGGSTRIPMIQDAVKNLFKKDPSKGVNPDEVVAIGAAIQGGVLTGEVKDVLLLDVIPLSLGIETMGGVMTKLIDANTTIPTKKSQIFSTAADNQPSVDIHVLQGERSMANDNKTLGRFQLTDIPPARRGEPQIEVIFDIDANGIMNISAKDKGTGKEQSIKIEASSGLSEEEIERMKNEAEANEEADKKKREEIETINKADSQIFQTERQLKEYGDKIPAEKKKPIEDALAELKSAYEAKDIDKINTASEKLNTVFQAASQEMYQQEGANQGGAAGADQGAAGGENTADDEVTDVDFEEVEDDKK</sequence>
<dbReference type="NCBIfam" id="NF003520">
    <property type="entry name" value="PRK05183.1"/>
    <property type="match status" value="1"/>
</dbReference>
<dbReference type="FunFam" id="3.30.420.40:FF:000004">
    <property type="entry name" value="Molecular chaperone DnaK"/>
    <property type="match status" value="1"/>
</dbReference>
<comment type="similarity">
    <text evidence="1 8 9">Belongs to the heat shock protein 70 family.</text>
</comment>
<dbReference type="SUPFAM" id="SSF100920">
    <property type="entry name" value="Heat shock protein 70kD (HSP70), peptide-binding domain"/>
    <property type="match status" value="1"/>
</dbReference>
<dbReference type="FunFam" id="2.60.34.10:FF:000014">
    <property type="entry name" value="Chaperone protein DnaK HSP70"/>
    <property type="match status" value="1"/>
</dbReference>
<dbReference type="SUPFAM" id="SSF53067">
    <property type="entry name" value="Actin-like ATPase domain"/>
    <property type="match status" value="2"/>
</dbReference>
<dbReference type="PROSITE" id="PS00329">
    <property type="entry name" value="HSP70_2"/>
    <property type="match status" value="1"/>
</dbReference>
<dbReference type="PROSITE" id="PS00297">
    <property type="entry name" value="HSP70_1"/>
    <property type="match status" value="1"/>
</dbReference>
<dbReference type="InterPro" id="IPR029047">
    <property type="entry name" value="HSP70_peptide-bd_sf"/>
</dbReference>
<comment type="function">
    <text evidence="8">Acts as a chaperone.</text>
</comment>
<dbReference type="PANTHER" id="PTHR19375">
    <property type="entry name" value="HEAT SHOCK PROTEIN 70KDA"/>
    <property type="match status" value="1"/>
</dbReference>
<evidence type="ECO:0000256" key="10">
    <source>
        <dbReference type="SAM" id="MobiDB-lite"/>
    </source>
</evidence>
<dbReference type="InterPro" id="IPR013126">
    <property type="entry name" value="Hsp_70_fam"/>
</dbReference>
<dbReference type="InterPro" id="IPR018181">
    <property type="entry name" value="Heat_shock_70_CS"/>
</dbReference>
<keyword evidence="3 8" id="KW-0597">Phosphoprotein</keyword>
<dbReference type="Gene3D" id="1.20.1270.10">
    <property type="match status" value="1"/>
</dbReference>
<comment type="caution">
    <text evidence="11">The sequence shown here is derived from an EMBL/GenBank/DDBJ whole genome shotgun (WGS) entry which is preliminary data.</text>
</comment>
<dbReference type="NCBIfam" id="TIGR02350">
    <property type="entry name" value="prok_dnaK"/>
    <property type="match status" value="1"/>
</dbReference>
<feature type="compositionally biased region" description="Basic and acidic residues" evidence="10">
    <location>
        <begin position="484"/>
        <end position="493"/>
    </location>
</feature>
<evidence type="ECO:0000256" key="1">
    <source>
        <dbReference type="ARBA" id="ARBA00007381"/>
    </source>
</evidence>
<dbReference type="RefSeq" id="WP_101334860.1">
    <property type="nucleotide sequence ID" value="NZ_PJNI01000010.1"/>
</dbReference>
<keyword evidence="6 8" id="KW-0346">Stress response</keyword>
<reference evidence="11 12" key="1">
    <citation type="submission" date="2017-12" db="EMBL/GenBank/DDBJ databases">
        <title>The draft genome sequence of Brumimicrobium saltpan LHR20.</title>
        <authorList>
            <person name="Do Z.-J."/>
            <person name="Luo H.-R."/>
        </authorList>
    </citation>
    <scope>NUCLEOTIDE SEQUENCE [LARGE SCALE GENOMIC DNA]</scope>
    <source>
        <strain evidence="11 12">LHR20</strain>
    </source>
</reference>
<keyword evidence="5 8" id="KW-0067">ATP-binding</keyword>
<dbReference type="EMBL" id="PJNI01000010">
    <property type="protein sequence ID" value="PKR80388.1"/>
    <property type="molecule type" value="Genomic_DNA"/>
</dbReference>
<dbReference type="Gene3D" id="3.30.420.40">
    <property type="match status" value="2"/>
</dbReference>
<keyword evidence="4 8" id="KW-0547">Nucleotide-binding</keyword>
<dbReference type="Proteomes" id="UP000236654">
    <property type="component" value="Unassembled WGS sequence"/>
</dbReference>
<evidence type="ECO:0000256" key="8">
    <source>
        <dbReference type="HAMAP-Rule" id="MF_00332"/>
    </source>
</evidence>
<dbReference type="AlphaFoldDB" id="A0A2I0R1D5"/>
<dbReference type="FunFam" id="3.90.640.10:FF:000003">
    <property type="entry name" value="Molecular chaperone DnaK"/>
    <property type="match status" value="1"/>
</dbReference>
<dbReference type="Gene3D" id="3.90.640.10">
    <property type="entry name" value="Actin, Chain A, domain 4"/>
    <property type="match status" value="1"/>
</dbReference>
<feature type="region of interest" description="Disordered" evidence="10">
    <location>
        <begin position="596"/>
        <end position="638"/>
    </location>
</feature>
<keyword evidence="12" id="KW-1185">Reference proteome</keyword>
<dbReference type="GO" id="GO:0005524">
    <property type="term" value="F:ATP binding"/>
    <property type="evidence" value="ECO:0007669"/>
    <property type="project" value="UniProtKB-UniRule"/>
</dbReference>
<dbReference type="NCBIfam" id="NF001413">
    <property type="entry name" value="PRK00290.1"/>
    <property type="match status" value="1"/>
</dbReference>
<dbReference type="GO" id="GO:0140662">
    <property type="term" value="F:ATP-dependent protein folding chaperone"/>
    <property type="evidence" value="ECO:0007669"/>
    <property type="project" value="InterPro"/>
</dbReference>
<feature type="compositionally biased region" description="Acidic residues" evidence="10">
    <location>
        <begin position="620"/>
        <end position="638"/>
    </location>
</feature>
<proteinExistence type="evidence at transcript level"/>
<evidence type="ECO:0000256" key="9">
    <source>
        <dbReference type="RuleBase" id="RU003322"/>
    </source>
</evidence>
<dbReference type="Pfam" id="PF00012">
    <property type="entry name" value="HSP70"/>
    <property type="match status" value="1"/>
</dbReference>
<dbReference type="InterPro" id="IPR029048">
    <property type="entry name" value="HSP70_C_sf"/>
</dbReference>
<gene>
    <name evidence="8" type="primary">dnaK</name>
    <name evidence="11" type="ORF">CW751_09960</name>
</gene>
<evidence type="ECO:0000256" key="6">
    <source>
        <dbReference type="ARBA" id="ARBA00023016"/>
    </source>
</evidence>
<evidence type="ECO:0000313" key="11">
    <source>
        <dbReference type="EMBL" id="PKR80388.1"/>
    </source>
</evidence>
<evidence type="ECO:0000256" key="3">
    <source>
        <dbReference type="ARBA" id="ARBA00022553"/>
    </source>
</evidence>
<dbReference type="Gene3D" id="2.60.34.10">
    <property type="entry name" value="Substrate Binding Domain Of DNAk, Chain A, domain 1"/>
    <property type="match status" value="1"/>
</dbReference>
<dbReference type="CDD" id="cd10234">
    <property type="entry name" value="ASKHA_NBD_HSP70_DnaK-like"/>
    <property type="match status" value="1"/>
</dbReference>
<feature type="compositionally biased region" description="Low complexity" evidence="10">
    <location>
        <begin position="609"/>
        <end position="619"/>
    </location>
</feature>
<dbReference type="PROSITE" id="PS01036">
    <property type="entry name" value="HSP70_3"/>
    <property type="match status" value="1"/>
</dbReference>
<dbReference type="InterPro" id="IPR012725">
    <property type="entry name" value="Chaperone_DnaK"/>
</dbReference>
<comment type="induction">
    <text evidence="8">By stress conditions e.g. heat shock.</text>
</comment>
<organism evidence="11 12">
    <name type="scientific">Brumimicrobium salinarum</name>
    <dbReference type="NCBI Taxonomy" id="2058658"/>
    <lineage>
        <taxon>Bacteria</taxon>
        <taxon>Pseudomonadati</taxon>
        <taxon>Bacteroidota</taxon>
        <taxon>Flavobacteriia</taxon>
        <taxon>Flavobacteriales</taxon>
        <taxon>Crocinitomicaceae</taxon>
        <taxon>Brumimicrobium</taxon>
    </lineage>
</organism>
<feature type="compositionally biased region" description="Basic and acidic residues" evidence="10">
    <location>
        <begin position="507"/>
        <end position="524"/>
    </location>
</feature>
<feature type="modified residue" description="Phosphothreonine; by autocatalysis" evidence="8">
    <location>
        <position position="197"/>
    </location>
</feature>
<dbReference type="OrthoDB" id="9766019at2"/>
<dbReference type="PRINTS" id="PR00301">
    <property type="entry name" value="HEATSHOCK70"/>
</dbReference>
<evidence type="ECO:0000256" key="4">
    <source>
        <dbReference type="ARBA" id="ARBA00022741"/>
    </source>
</evidence>
<evidence type="ECO:0000256" key="7">
    <source>
        <dbReference type="ARBA" id="ARBA00023186"/>
    </source>
</evidence>
<dbReference type="GO" id="GO:0051082">
    <property type="term" value="F:unfolded protein binding"/>
    <property type="evidence" value="ECO:0007669"/>
    <property type="project" value="InterPro"/>
</dbReference>
<protein>
    <recommendedName>
        <fullName evidence="2 8">Chaperone protein DnaK</fullName>
    </recommendedName>
    <alternativeName>
        <fullName evidence="8">HSP70</fullName>
    </alternativeName>
    <alternativeName>
        <fullName evidence="8">Heat shock 70 kDa protein</fullName>
    </alternativeName>
    <alternativeName>
        <fullName evidence="8">Heat shock protein 70</fullName>
    </alternativeName>
</protein>
<dbReference type="SUPFAM" id="SSF100934">
    <property type="entry name" value="Heat shock protein 70kD (HSP70), C-terminal subdomain"/>
    <property type="match status" value="1"/>
</dbReference>
<dbReference type="HAMAP" id="MF_00332">
    <property type="entry name" value="DnaK"/>
    <property type="match status" value="1"/>
</dbReference>
<evidence type="ECO:0000256" key="2">
    <source>
        <dbReference type="ARBA" id="ARBA00014415"/>
    </source>
</evidence>
<dbReference type="FunFam" id="1.20.1270.10:FF:000001">
    <property type="entry name" value="Molecular chaperone DnaK"/>
    <property type="match status" value="1"/>
</dbReference>